<dbReference type="EMBL" id="GEEE01002145">
    <property type="protein sequence ID" value="JAP61080.1"/>
    <property type="molecule type" value="Transcribed_RNA"/>
</dbReference>
<reference evidence="2" key="1">
    <citation type="submission" date="2016-01" db="EMBL/GenBank/DDBJ databases">
        <title>Reference transcriptome for the parasite Schistocephalus solidus: insights into the molecular evolution of parasitism.</title>
        <authorList>
            <person name="Hebert F.O."/>
            <person name="Grambauer S."/>
            <person name="Barber I."/>
            <person name="Landry C.R."/>
            <person name="Aubin-Horth N."/>
        </authorList>
    </citation>
    <scope>NUCLEOTIDE SEQUENCE</scope>
</reference>
<name>A0A0V0J5H4_SCHSO</name>
<feature type="non-terminal residue" evidence="2">
    <location>
        <position position="180"/>
    </location>
</feature>
<organism evidence="2">
    <name type="scientific">Schistocephalus solidus</name>
    <name type="common">Tapeworm</name>
    <dbReference type="NCBI Taxonomy" id="70667"/>
    <lineage>
        <taxon>Eukaryota</taxon>
        <taxon>Metazoa</taxon>
        <taxon>Spiralia</taxon>
        <taxon>Lophotrochozoa</taxon>
        <taxon>Platyhelminthes</taxon>
        <taxon>Cestoda</taxon>
        <taxon>Eucestoda</taxon>
        <taxon>Diphyllobothriidea</taxon>
        <taxon>Diphyllobothriidae</taxon>
        <taxon>Schistocephalus</taxon>
    </lineage>
</organism>
<gene>
    <name evidence="2" type="ORF">TR168223</name>
</gene>
<feature type="region of interest" description="Disordered" evidence="1">
    <location>
        <begin position="131"/>
        <end position="180"/>
    </location>
</feature>
<accession>A0A0V0J5H4</accession>
<feature type="compositionally biased region" description="Polar residues" evidence="1">
    <location>
        <begin position="133"/>
        <end position="146"/>
    </location>
</feature>
<feature type="non-terminal residue" evidence="2">
    <location>
        <position position="1"/>
    </location>
</feature>
<evidence type="ECO:0000313" key="2">
    <source>
        <dbReference type="EMBL" id="JAP61080.1"/>
    </source>
</evidence>
<evidence type="ECO:0000256" key="1">
    <source>
        <dbReference type="SAM" id="MobiDB-lite"/>
    </source>
</evidence>
<sequence>LSIKLNQLKDEINRCHKTSTVRRIRSKTIETLTKGVTTTSAAATTTEQQLTMAPKKISPPKTKKNLKNANQTPISKTLMDNRPREMPKKSKKWLRPLPRLPQEILLFTHQAQVVVFIPQPEMPPAIRNRRNHAISSNQNTRTKPTYSQAASAPSSPVRSVKPSHQIVDDSVIGTKNATGR</sequence>
<proteinExistence type="predicted"/>
<protein>
    <submittedName>
        <fullName evidence="2">Uncharacterized protein</fullName>
    </submittedName>
</protein>
<feature type="compositionally biased region" description="Low complexity" evidence="1">
    <location>
        <begin position="147"/>
        <end position="163"/>
    </location>
</feature>
<dbReference type="AlphaFoldDB" id="A0A0V0J5H4"/>